<accession>A0A0E9RKF3</accession>
<reference evidence="1" key="1">
    <citation type="submission" date="2014-11" db="EMBL/GenBank/DDBJ databases">
        <authorList>
            <person name="Amaro Gonzalez C."/>
        </authorList>
    </citation>
    <scope>NUCLEOTIDE SEQUENCE</scope>
</reference>
<evidence type="ECO:0000313" key="1">
    <source>
        <dbReference type="EMBL" id="JAH29584.1"/>
    </source>
</evidence>
<proteinExistence type="predicted"/>
<dbReference type="EMBL" id="GBXM01078993">
    <property type="protein sequence ID" value="JAH29584.1"/>
    <property type="molecule type" value="Transcribed_RNA"/>
</dbReference>
<protein>
    <submittedName>
        <fullName evidence="1">Uncharacterized protein</fullName>
    </submittedName>
</protein>
<dbReference type="AlphaFoldDB" id="A0A0E9RKF3"/>
<sequence length="26" mass="3042">MERRVVELTKKDLVCLQKCSTAVPFF</sequence>
<reference evidence="1" key="2">
    <citation type="journal article" date="2015" name="Fish Shellfish Immunol.">
        <title>Early steps in the European eel (Anguilla anguilla)-Vibrio vulnificus interaction in the gills: Role of the RtxA13 toxin.</title>
        <authorList>
            <person name="Callol A."/>
            <person name="Pajuelo D."/>
            <person name="Ebbesson L."/>
            <person name="Teles M."/>
            <person name="MacKenzie S."/>
            <person name="Amaro C."/>
        </authorList>
    </citation>
    <scope>NUCLEOTIDE SEQUENCE</scope>
</reference>
<organism evidence="1">
    <name type="scientific">Anguilla anguilla</name>
    <name type="common">European freshwater eel</name>
    <name type="synonym">Muraena anguilla</name>
    <dbReference type="NCBI Taxonomy" id="7936"/>
    <lineage>
        <taxon>Eukaryota</taxon>
        <taxon>Metazoa</taxon>
        <taxon>Chordata</taxon>
        <taxon>Craniata</taxon>
        <taxon>Vertebrata</taxon>
        <taxon>Euteleostomi</taxon>
        <taxon>Actinopterygii</taxon>
        <taxon>Neopterygii</taxon>
        <taxon>Teleostei</taxon>
        <taxon>Anguilliformes</taxon>
        <taxon>Anguillidae</taxon>
        <taxon>Anguilla</taxon>
    </lineage>
</organism>
<name>A0A0E9RKF3_ANGAN</name>